<sequence>MTTRVAEYQIAIATSTVPSANTDDTVRLKVYNSGGERIENFNLDNPNRDDRERGRTDTFTFLPTRRYRTNDIEYFYLQIYGNDAWLPSAITIKTVNMQGNVDVQWSRLQWDPQHWLSTDRSDANGNAVPVYKLNKSLSRDRDDDSPPTSAFDPNHSEYEYD</sequence>
<dbReference type="InterPro" id="IPR036392">
    <property type="entry name" value="PLAT/LH2_dom_sf"/>
</dbReference>
<name>A0A517VYD8_9PLAN</name>
<dbReference type="InterPro" id="IPR001024">
    <property type="entry name" value="PLAT/LH2_dom"/>
</dbReference>
<evidence type="ECO:0000259" key="2">
    <source>
        <dbReference type="PROSITE" id="PS50095"/>
    </source>
</evidence>
<reference evidence="3 4" key="1">
    <citation type="submission" date="2019-03" db="EMBL/GenBank/DDBJ databases">
        <title>Deep-cultivation of Planctomycetes and their phenomic and genomic characterization uncovers novel biology.</title>
        <authorList>
            <person name="Wiegand S."/>
            <person name="Jogler M."/>
            <person name="Boedeker C."/>
            <person name="Pinto D."/>
            <person name="Vollmers J."/>
            <person name="Rivas-Marin E."/>
            <person name="Kohn T."/>
            <person name="Peeters S.H."/>
            <person name="Heuer A."/>
            <person name="Rast P."/>
            <person name="Oberbeckmann S."/>
            <person name="Bunk B."/>
            <person name="Jeske O."/>
            <person name="Meyerdierks A."/>
            <person name="Storesund J.E."/>
            <person name="Kallscheuer N."/>
            <person name="Luecker S."/>
            <person name="Lage O.M."/>
            <person name="Pohl T."/>
            <person name="Merkel B.J."/>
            <person name="Hornburger P."/>
            <person name="Mueller R.-W."/>
            <person name="Bruemmer F."/>
            <person name="Labrenz M."/>
            <person name="Spormann A.M."/>
            <person name="Op den Camp H."/>
            <person name="Overmann J."/>
            <person name="Amann R."/>
            <person name="Jetten M.S.M."/>
            <person name="Mascher T."/>
            <person name="Medema M.H."/>
            <person name="Devos D.P."/>
            <person name="Kaster A.-K."/>
            <person name="Ovreas L."/>
            <person name="Rohde M."/>
            <person name="Galperin M.Y."/>
            <person name="Jogler C."/>
        </authorList>
    </citation>
    <scope>NUCLEOTIDE SEQUENCE [LARGE SCALE GENOMIC DNA]</scope>
    <source>
        <strain evidence="3 4">V144</strain>
    </source>
</reference>
<evidence type="ECO:0000313" key="4">
    <source>
        <dbReference type="Proteomes" id="UP000318704"/>
    </source>
</evidence>
<dbReference type="KEGG" id="gaw:V144x_35030"/>
<dbReference type="Pfam" id="PF06232">
    <property type="entry name" value="ATS3"/>
    <property type="match status" value="1"/>
</dbReference>
<gene>
    <name evidence="3" type="ORF">V144x_35030</name>
</gene>
<proteinExistence type="predicted"/>
<organism evidence="3 4">
    <name type="scientific">Gimesia aquarii</name>
    <dbReference type="NCBI Taxonomy" id="2527964"/>
    <lineage>
        <taxon>Bacteria</taxon>
        <taxon>Pseudomonadati</taxon>
        <taxon>Planctomycetota</taxon>
        <taxon>Planctomycetia</taxon>
        <taxon>Planctomycetales</taxon>
        <taxon>Planctomycetaceae</taxon>
        <taxon>Gimesia</taxon>
    </lineage>
</organism>
<dbReference type="RefSeq" id="WP_144986337.1">
    <property type="nucleotide sequence ID" value="NZ_CP037920.1"/>
</dbReference>
<dbReference type="PANTHER" id="PTHR31718">
    <property type="entry name" value="PLAT DOMAIN-CONTAINING PROTEIN"/>
    <property type="match status" value="1"/>
</dbReference>
<evidence type="ECO:0000313" key="3">
    <source>
        <dbReference type="EMBL" id="QDT98019.1"/>
    </source>
</evidence>
<dbReference type="Proteomes" id="UP000318704">
    <property type="component" value="Chromosome"/>
</dbReference>
<protein>
    <submittedName>
        <fullName evidence="3">Embryo-specific protein 3, (ATS3)</fullName>
    </submittedName>
</protein>
<dbReference type="InterPro" id="IPR010417">
    <property type="entry name" value="Embryo-specific_ATS3"/>
</dbReference>
<dbReference type="AlphaFoldDB" id="A0A517VYD8"/>
<feature type="region of interest" description="Disordered" evidence="1">
    <location>
        <begin position="134"/>
        <end position="161"/>
    </location>
</feature>
<dbReference type="Gene3D" id="2.60.60.20">
    <property type="entry name" value="PLAT/LH2 domain"/>
    <property type="match status" value="1"/>
</dbReference>
<dbReference type="PROSITE" id="PS50095">
    <property type="entry name" value="PLAT"/>
    <property type="match status" value="1"/>
</dbReference>
<dbReference type="EMBL" id="CP037920">
    <property type="protein sequence ID" value="QDT98019.1"/>
    <property type="molecule type" value="Genomic_DNA"/>
</dbReference>
<feature type="domain" description="PLAT" evidence="2">
    <location>
        <begin position="6"/>
        <end position="130"/>
    </location>
</feature>
<evidence type="ECO:0000256" key="1">
    <source>
        <dbReference type="SAM" id="MobiDB-lite"/>
    </source>
</evidence>
<dbReference type="PANTHER" id="PTHR31718:SF60">
    <property type="entry name" value="LIPOXYGENASE HOMOLOGY DOMAIN-CONTAINING PROTEIN 1"/>
    <property type="match status" value="1"/>
</dbReference>
<accession>A0A517VYD8</accession>
<dbReference type="SUPFAM" id="SSF49723">
    <property type="entry name" value="Lipase/lipooxygenase domain (PLAT/LH2 domain)"/>
    <property type="match status" value="1"/>
</dbReference>